<reference evidence="3" key="2">
    <citation type="submission" date="2025-08" db="UniProtKB">
        <authorList>
            <consortium name="RefSeq"/>
        </authorList>
    </citation>
    <scope>IDENTIFICATION</scope>
    <source>
        <strain evidence="3">S238N-H82</strain>
        <tissue evidence="3">Testes</tissue>
    </source>
</reference>
<sequence length="1224" mass="136986">MASEEDLQEDKARKGVLQESQVAAEMLTRRLQEEEDRWKEKTFAHCCHLHRLQHENFRKQGTVARGVSVEKPGPFPAYIEVLHAASSSAVTPTVRFRITRELRTANLLDFAQYVYSSYLGTDLASLSLSSKKLNKVFNTKTKHVLMGEALKDFTTIGGSHHPVFHMSVDGKEKTQQQTAHVQSKGLKMSQKEALCVEGDIQRINGNLPQAVSCYCRAYEEDPLYVIDHLKSLPQESLENVVELVDFWGRSSAEAAEQREEYGILLTPEQLTSFILACPASLIGSSSCARISQLFKEKKYQEVMERCSAMLEHQPTKPVRLYLDRGLAALLARKRERVVAADFIKACQEDENELKEYMLAQKQHLPRVLKVLHRCASLDQPKRATSTEDINKWQSFVIDCGKIILLFDPYDGKTMTRCATLQADLGDFTGATKMWTNMLKLLRGQETPSKGPMIEALVARALCHFHMGKQDYATTDLIAAVNIDADVAKTEMLKNFAKEQLKEIVSYVVGLARKMSIDVRKESQTDAGNSDQVRAALQLYKLVLALQPNNRKVLHACAECHTFLGEHQEAADIYDTMLQNDTRTDTSTLCSRALSNLKAGHLDIAMSDLNIAFDRNPSSIDALCARAYFFQLKGQEDDLMKDVLKASLASVKDTAASLKRIPVPEQTHLKEIVIKGCQRLLQADRENSDVAGLSVKRERTEAVLRLTDLLQLLSPGTEGVHLLRAHAHMELGNQQEAQRILLDKVKSNPQDPVSSIHLALLRLRLGKVQEAVQGCITVLETIGESTFHAALEDVPKEDRQLLLRSSQQYGFSLLQQCQDPAVISTAISAFTIATLASDMRDTTALMARAECHAHLRSYQAAAQDYSRVLDVQTECSTALCARGCMNIVMNKQKEAVEDFLAALRKDLEAARTQILLLQQQMRLLLLYWLHLYATDAMSHGQHGGRLEDAVLIGHLLISIDANVAAWQLLYADALIIQGDLDQAFVHLNRVLQLTPDDRSVLARRGLIYVKKGNHQLAASELCPLAELDSEGLEFVLKALDNDQKEALIKVSLKKAEVLTGLNDHEQALCFLTLAVAASQSSNADILRQRTKCLSRLQQYNQALHDINLVIRMNNANKNASQVSDYCWRGYINLLRNKEHPAVVDYIHAFRTDRQKTVSLVTSRPGKSALAQVFHRYAEHQYKKGKAEDTIAVCQLGLLLDGTNENLRSLKMKATRDQAHAQCTIL</sequence>
<dbReference type="InterPro" id="IPR042161">
    <property type="entry name" value="TTC34"/>
</dbReference>
<dbReference type="OrthoDB" id="5971337at2759"/>
<dbReference type="AlphaFoldDB" id="A0A9J7ML24"/>
<keyword evidence="2" id="KW-1185">Reference proteome</keyword>
<protein>
    <submittedName>
        <fullName evidence="3">Uncharacterized protein LOC118412277 isoform X1</fullName>
    </submittedName>
</protein>
<dbReference type="Gene3D" id="1.25.40.10">
    <property type="entry name" value="Tetratricopeptide repeat domain"/>
    <property type="match status" value="5"/>
</dbReference>
<reference evidence="2" key="1">
    <citation type="journal article" date="2020" name="Nat. Ecol. Evol.">
        <title>Deeply conserved synteny resolves early events in vertebrate evolution.</title>
        <authorList>
            <person name="Simakov O."/>
            <person name="Marletaz F."/>
            <person name="Yue J.X."/>
            <person name="O'Connell B."/>
            <person name="Jenkins J."/>
            <person name="Brandt A."/>
            <person name="Calef R."/>
            <person name="Tung C.H."/>
            <person name="Huang T.K."/>
            <person name="Schmutz J."/>
            <person name="Satoh N."/>
            <person name="Yu J.K."/>
            <person name="Putnam N.H."/>
            <person name="Green R.E."/>
            <person name="Rokhsar D.S."/>
        </authorList>
    </citation>
    <scope>NUCLEOTIDE SEQUENCE [LARGE SCALE GENOMIC DNA]</scope>
    <source>
        <strain evidence="2">S238N-H82</strain>
    </source>
</reference>
<dbReference type="Proteomes" id="UP000001554">
    <property type="component" value="Chromosome 3"/>
</dbReference>
<dbReference type="PANTHER" id="PTHR44874:SF1">
    <property type="entry name" value="TETRATRICOPEPTIDE REPEAT PROTEIN 34"/>
    <property type="match status" value="1"/>
</dbReference>
<organism evidence="2 3">
    <name type="scientific">Branchiostoma floridae</name>
    <name type="common">Florida lancelet</name>
    <name type="synonym">Amphioxus</name>
    <dbReference type="NCBI Taxonomy" id="7739"/>
    <lineage>
        <taxon>Eukaryota</taxon>
        <taxon>Metazoa</taxon>
        <taxon>Chordata</taxon>
        <taxon>Cephalochordata</taxon>
        <taxon>Leptocardii</taxon>
        <taxon>Amphioxiformes</taxon>
        <taxon>Branchiostomatidae</taxon>
        <taxon>Branchiostoma</taxon>
    </lineage>
</organism>
<dbReference type="RefSeq" id="XP_035670926.1">
    <property type="nucleotide sequence ID" value="XM_035815033.1"/>
</dbReference>
<dbReference type="GeneID" id="118412277"/>
<evidence type="ECO:0000313" key="2">
    <source>
        <dbReference type="Proteomes" id="UP000001554"/>
    </source>
</evidence>
<dbReference type="PANTHER" id="PTHR44874">
    <property type="entry name" value="TETRATRICOPEPTIDE REPEAT PROTEIN 34"/>
    <property type="match status" value="1"/>
</dbReference>
<dbReference type="OMA" id="ISMEHAS"/>
<dbReference type="SUPFAM" id="SSF48452">
    <property type="entry name" value="TPR-like"/>
    <property type="match status" value="5"/>
</dbReference>
<evidence type="ECO:0000313" key="3">
    <source>
        <dbReference type="RefSeq" id="XP_035670926.1"/>
    </source>
</evidence>
<feature type="coiled-coil region" evidence="1">
    <location>
        <begin position="892"/>
        <end position="919"/>
    </location>
</feature>
<dbReference type="KEGG" id="bfo:118412277"/>
<gene>
    <name evidence="3" type="primary">LOC118412277</name>
</gene>
<name>A0A9J7ML24_BRAFL</name>
<dbReference type="SMART" id="SM00028">
    <property type="entry name" value="TPR"/>
    <property type="match status" value="11"/>
</dbReference>
<proteinExistence type="predicted"/>
<dbReference type="Pfam" id="PF13432">
    <property type="entry name" value="TPR_16"/>
    <property type="match status" value="1"/>
</dbReference>
<accession>A0A9J7ML24</accession>
<dbReference type="InterPro" id="IPR019734">
    <property type="entry name" value="TPR_rpt"/>
</dbReference>
<dbReference type="InterPro" id="IPR011990">
    <property type="entry name" value="TPR-like_helical_dom_sf"/>
</dbReference>
<keyword evidence="1" id="KW-0175">Coiled coil</keyword>
<evidence type="ECO:0000256" key="1">
    <source>
        <dbReference type="SAM" id="Coils"/>
    </source>
</evidence>